<evidence type="ECO:0000259" key="3">
    <source>
        <dbReference type="PROSITE" id="PS51000"/>
    </source>
</evidence>
<dbReference type="InterPro" id="IPR057727">
    <property type="entry name" value="WCX_dom"/>
</dbReference>
<dbReference type="RefSeq" id="WP_189693725.1">
    <property type="nucleotide sequence ID" value="NZ_BNCM01000006.1"/>
</dbReference>
<dbReference type="InterPro" id="IPR036388">
    <property type="entry name" value="WH-like_DNA-bd_sf"/>
</dbReference>
<dbReference type="InterPro" id="IPR051534">
    <property type="entry name" value="CBASS_pafABC_assoc_protein"/>
</dbReference>
<dbReference type="PROSITE" id="PS51000">
    <property type="entry name" value="HTH_DEOR_2"/>
    <property type="match status" value="1"/>
</dbReference>
<name>A0ABS1K6M1_9MICC</name>
<evidence type="ECO:0000256" key="1">
    <source>
        <dbReference type="ARBA" id="ARBA00023015"/>
    </source>
</evidence>
<dbReference type="EMBL" id="JAERRC010000046">
    <property type="protein sequence ID" value="MBL0707285.1"/>
    <property type="molecule type" value="Genomic_DNA"/>
</dbReference>
<comment type="caution">
    <text evidence="4">The sequence shown here is derived from an EMBL/GenBank/DDBJ whole genome shotgun (WGS) entry which is preliminary data.</text>
</comment>
<dbReference type="InterPro" id="IPR028349">
    <property type="entry name" value="PafC-like"/>
</dbReference>
<reference evidence="4 5" key="1">
    <citation type="submission" date="2021-01" db="EMBL/GenBank/DDBJ databases">
        <title>Genome public.</title>
        <authorList>
            <person name="Liu C."/>
            <person name="Sun Q."/>
        </authorList>
    </citation>
    <scope>NUCLEOTIDE SEQUENCE [LARGE SCALE GENOMIC DNA]</scope>
    <source>
        <strain evidence="4 5">JC656</strain>
    </source>
</reference>
<dbReference type="InterPro" id="IPR013196">
    <property type="entry name" value="HTH_11"/>
</dbReference>
<organism evidence="4 5">
    <name type="scientific">Sinomonas cellulolyticus</name>
    <dbReference type="NCBI Taxonomy" id="2801916"/>
    <lineage>
        <taxon>Bacteria</taxon>
        <taxon>Bacillati</taxon>
        <taxon>Actinomycetota</taxon>
        <taxon>Actinomycetes</taxon>
        <taxon>Micrococcales</taxon>
        <taxon>Micrococcaceae</taxon>
        <taxon>Sinomonas</taxon>
    </lineage>
</organism>
<dbReference type="InterPro" id="IPR001034">
    <property type="entry name" value="DeoR_HTH"/>
</dbReference>
<dbReference type="Pfam" id="PF08279">
    <property type="entry name" value="HTH_11"/>
    <property type="match status" value="1"/>
</dbReference>
<dbReference type="Pfam" id="PF25583">
    <property type="entry name" value="WCX"/>
    <property type="match status" value="1"/>
</dbReference>
<feature type="domain" description="HTH deoR-type" evidence="3">
    <location>
        <begin position="4"/>
        <end position="59"/>
    </location>
</feature>
<dbReference type="PROSITE" id="PS52050">
    <property type="entry name" value="WYL"/>
    <property type="match status" value="1"/>
</dbReference>
<protein>
    <submittedName>
        <fullName evidence="4">YafY family transcriptional regulator</fullName>
    </submittedName>
</protein>
<dbReference type="Proteomes" id="UP000639051">
    <property type="component" value="Unassembled WGS sequence"/>
</dbReference>
<dbReference type="Gene3D" id="1.10.10.10">
    <property type="entry name" value="Winged helix-like DNA-binding domain superfamily/Winged helix DNA-binding domain"/>
    <property type="match status" value="1"/>
</dbReference>
<dbReference type="PANTHER" id="PTHR34580">
    <property type="match status" value="1"/>
</dbReference>
<proteinExistence type="predicted"/>
<dbReference type="InterPro" id="IPR036390">
    <property type="entry name" value="WH_DNA-bd_sf"/>
</dbReference>
<keyword evidence="1" id="KW-0805">Transcription regulation</keyword>
<dbReference type="PIRSF" id="PIRSF016838">
    <property type="entry name" value="PafC"/>
    <property type="match status" value="1"/>
</dbReference>
<accession>A0ABS1K6M1</accession>
<dbReference type="InterPro" id="IPR026881">
    <property type="entry name" value="WYL_dom"/>
</dbReference>
<evidence type="ECO:0000313" key="4">
    <source>
        <dbReference type="EMBL" id="MBL0707285.1"/>
    </source>
</evidence>
<dbReference type="SUPFAM" id="SSF46785">
    <property type="entry name" value="Winged helix' DNA-binding domain"/>
    <property type="match status" value="1"/>
</dbReference>
<keyword evidence="5" id="KW-1185">Reference proteome</keyword>
<sequence>MNDTTQRVLSLLSLLQSRPVWTGAELAERLGVTTRSIRRDVDRLRELGYPVRAEHGTGGGYQLGAGKALPPLLLDDEEAVAVAVSLRLAAGGTVAGLGEAAVRSLAKLDQVLPARLRAEVKGVIDATVSLDGPVTSVDADVLVALARAIRTPERATFDYTKPGGERSERRVEPYRLVAAARRWYLMAWDLDREDWRTFRLDRMAAARGTGWRFKPREAPDAVEYVQASITQAPYQFVAKIRVHAPASEVAQRVPTTMAVVEPDPAHGGEASILTAGADDLDYVAYHVVRLGWPVTVLEPPELRDAMRELAGRLAAAGE</sequence>
<dbReference type="PANTHER" id="PTHR34580:SF3">
    <property type="entry name" value="PROTEIN PAFB"/>
    <property type="match status" value="1"/>
</dbReference>
<gene>
    <name evidence="4" type="ORF">JJE72_17465</name>
</gene>
<evidence type="ECO:0000313" key="5">
    <source>
        <dbReference type="Proteomes" id="UP000639051"/>
    </source>
</evidence>
<dbReference type="Pfam" id="PF13280">
    <property type="entry name" value="WYL"/>
    <property type="match status" value="1"/>
</dbReference>
<keyword evidence="2" id="KW-0804">Transcription</keyword>
<evidence type="ECO:0000256" key="2">
    <source>
        <dbReference type="ARBA" id="ARBA00023163"/>
    </source>
</evidence>